<keyword evidence="1" id="KW-1133">Transmembrane helix</keyword>
<proteinExistence type="predicted"/>
<sequence length="562" mass="63007">MKSFSYAALIILIIGGVSKDMLSAQEIPIFNLTQNECTTQCSSGLLKLLETCRFHLLVGFDKDITSSSTLLFEIKKASNDIFLPLFNLQLQSDCTGYKENAVYYCTQTDSRHFEIVINAEDLSRFNDAQMRAYLTASGENKIYSVVQRFPQFYDQTKAKGILKINGQSASSDSVCSQVINVTHVIIEFQCVSAATPCLIELKVNEIVVNQSKDHAVFSHNYTKEEELNVAIKYAACSLVQEHDTIHCKIKTGVRYKEDTLVFKLSQHKCETKCRDDLYINTCIFYFNLNFYKAVSNTSFLFVELRGPSDNVYKPLFNVDLHSECAQHKENAQYSCTRIDISSFGITIAPRELEQFREAKIRAYSKLSQHDTIYSEPLNFPPFFEETHETAKLKVNGQDMPSTSNNCNITTKDNDVVLEFHCLSSAKPCLIDIQVDDYAVIKHQENYAVYKGHYASGVHLTVNIKYGACGFRGGYKNIVCKVTIATAIGNSFASEQPEWLIPVIASVVSAVIIIIVAGIVLFCCYIKGFRMCSEDASASLNQNEVLTQSMVLLAGTTRDDTIA</sequence>
<evidence type="ECO:0000256" key="1">
    <source>
        <dbReference type="SAM" id="Phobius"/>
    </source>
</evidence>
<name>A0AAV2I7F1_LYMST</name>
<dbReference type="AlphaFoldDB" id="A0AAV2I7F1"/>
<keyword evidence="2" id="KW-0732">Signal</keyword>
<evidence type="ECO:0000313" key="4">
    <source>
        <dbReference type="Proteomes" id="UP001497497"/>
    </source>
</evidence>
<protein>
    <submittedName>
        <fullName evidence="3">Uncharacterized protein</fullName>
    </submittedName>
</protein>
<comment type="caution">
    <text evidence="3">The sequence shown here is derived from an EMBL/GenBank/DDBJ whole genome shotgun (WGS) entry which is preliminary data.</text>
</comment>
<gene>
    <name evidence="3" type="ORF">GSLYS_00015099001</name>
</gene>
<feature type="signal peptide" evidence="2">
    <location>
        <begin position="1"/>
        <end position="19"/>
    </location>
</feature>
<dbReference type="EMBL" id="CAXITT010000436">
    <property type="protein sequence ID" value="CAL1541493.1"/>
    <property type="molecule type" value="Genomic_DNA"/>
</dbReference>
<reference evidence="3 4" key="1">
    <citation type="submission" date="2024-04" db="EMBL/GenBank/DDBJ databases">
        <authorList>
            <consortium name="Genoscope - CEA"/>
            <person name="William W."/>
        </authorList>
    </citation>
    <scope>NUCLEOTIDE SEQUENCE [LARGE SCALE GENOMIC DNA]</scope>
</reference>
<evidence type="ECO:0000313" key="3">
    <source>
        <dbReference type="EMBL" id="CAL1541493.1"/>
    </source>
</evidence>
<accession>A0AAV2I7F1</accession>
<organism evidence="3 4">
    <name type="scientific">Lymnaea stagnalis</name>
    <name type="common">Great pond snail</name>
    <name type="synonym">Helix stagnalis</name>
    <dbReference type="NCBI Taxonomy" id="6523"/>
    <lineage>
        <taxon>Eukaryota</taxon>
        <taxon>Metazoa</taxon>
        <taxon>Spiralia</taxon>
        <taxon>Lophotrochozoa</taxon>
        <taxon>Mollusca</taxon>
        <taxon>Gastropoda</taxon>
        <taxon>Heterobranchia</taxon>
        <taxon>Euthyneura</taxon>
        <taxon>Panpulmonata</taxon>
        <taxon>Hygrophila</taxon>
        <taxon>Lymnaeoidea</taxon>
        <taxon>Lymnaeidae</taxon>
        <taxon>Lymnaea</taxon>
    </lineage>
</organism>
<evidence type="ECO:0000256" key="2">
    <source>
        <dbReference type="SAM" id="SignalP"/>
    </source>
</evidence>
<keyword evidence="1" id="KW-0472">Membrane</keyword>
<feature type="chain" id="PRO_5043785656" evidence="2">
    <location>
        <begin position="20"/>
        <end position="562"/>
    </location>
</feature>
<keyword evidence="4" id="KW-1185">Reference proteome</keyword>
<feature type="transmembrane region" description="Helical" evidence="1">
    <location>
        <begin position="498"/>
        <end position="525"/>
    </location>
</feature>
<keyword evidence="1" id="KW-0812">Transmembrane</keyword>
<dbReference type="Proteomes" id="UP001497497">
    <property type="component" value="Unassembled WGS sequence"/>
</dbReference>